<dbReference type="EMBL" id="FNRM01000001">
    <property type="protein sequence ID" value="SEA10893.1"/>
    <property type="molecule type" value="Genomic_DNA"/>
</dbReference>
<proteinExistence type="predicted"/>
<dbReference type="PROSITE" id="PS51257">
    <property type="entry name" value="PROKAR_LIPOPROTEIN"/>
    <property type="match status" value="1"/>
</dbReference>
<protein>
    <recommendedName>
        <fullName evidence="3">Lipoprotein</fullName>
    </recommendedName>
</protein>
<keyword evidence="2" id="KW-1185">Reference proteome</keyword>
<reference evidence="1 2" key="1">
    <citation type="submission" date="2016-10" db="EMBL/GenBank/DDBJ databases">
        <authorList>
            <person name="de Groot N.N."/>
        </authorList>
    </citation>
    <scope>NUCLEOTIDE SEQUENCE [LARGE SCALE GENOMIC DNA]</scope>
    <source>
        <strain evidence="1 2">CGMCC 1.3430</strain>
    </source>
</reference>
<sequence length="214" mass="24367">MKTYIIAAIAILLASCGKIDDRSISCYELLQIDSTGRSHASPIIMEQAKVLGEHLGPRSDLGVFILSSIQTNTVLQFATVRDSFNQCKRNPSISVLEAVQLIIEDVHKEHALSPRWASCRAVMKDQVPFRSVLEQVMSTGNPGMLPPVRRRLDEVGHTDFVKRIHDQLSKDCKKDQTLNATRIVQRLMDIEARRMQQEQKEEMLREWQRLNQSS</sequence>
<dbReference type="Proteomes" id="UP000198773">
    <property type="component" value="Unassembled WGS sequence"/>
</dbReference>
<gene>
    <name evidence="1" type="ORF">SAMN04488051_101688</name>
</gene>
<dbReference type="RefSeq" id="WP_091339419.1">
    <property type="nucleotide sequence ID" value="NZ_FNRM01000001.1"/>
</dbReference>
<name>A0A1H3YH55_ALKAM</name>
<evidence type="ECO:0000313" key="1">
    <source>
        <dbReference type="EMBL" id="SEA10893.1"/>
    </source>
</evidence>
<accession>A0A1H3YH55</accession>
<evidence type="ECO:0008006" key="3">
    <source>
        <dbReference type="Google" id="ProtNLM"/>
    </source>
</evidence>
<organism evidence="1 2">
    <name type="scientific">Alkalimonas amylolytica</name>
    <dbReference type="NCBI Taxonomy" id="152573"/>
    <lineage>
        <taxon>Bacteria</taxon>
        <taxon>Pseudomonadati</taxon>
        <taxon>Pseudomonadota</taxon>
        <taxon>Gammaproteobacteria</taxon>
        <taxon>Alkalimonas</taxon>
    </lineage>
</organism>
<evidence type="ECO:0000313" key="2">
    <source>
        <dbReference type="Proteomes" id="UP000198773"/>
    </source>
</evidence>
<dbReference type="AlphaFoldDB" id="A0A1H3YH55"/>